<evidence type="ECO:0000313" key="7">
    <source>
        <dbReference type="Proteomes" id="UP000799441"/>
    </source>
</evidence>
<feature type="compositionally biased region" description="Low complexity" evidence="3">
    <location>
        <begin position="492"/>
        <end position="506"/>
    </location>
</feature>
<dbReference type="InterPro" id="IPR027267">
    <property type="entry name" value="AH/BAR_dom_sf"/>
</dbReference>
<evidence type="ECO:0000259" key="5">
    <source>
        <dbReference type="PROSITE" id="PS51021"/>
    </source>
</evidence>
<dbReference type="PANTHER" id="PTHR47174:SF2">
    <property type="entry name" value="SH3 DOMAIN SIGNALLING PROTEIN (AFU_ORTHOLOGUE AFUA_5G07670)"/>
    <property type="match status" value="1"/>
</dbReference>
<dbReference type="GO" id="GO:0043332">
    <property type="term" value="C:mating projection tip"/>
    <property type="evidence" value="ECO:0007669"/>
    <property type="project" value="TreeGrafter"/>
</dbReference>
<dbReference type="GO" id="GO:0031097">
    <property type="term" value="C:medial cortex"/>
    <property type="evidence" value="ECO:0007669"/>
    <property type="project" value="TreeGrafter"/>
</dbReference>
<feature type="region of interest" description="Disordered" evidence="3">
    <location>
        <begin position="279"/>
        <end position="525"/>
    </location>
</feature>
<dbReference type="FunFam" id="2.30.30.40:FF:000100">
    <property type="entry name" value="SH3 domain-containing YSC84-like protein 1"/>
    <property type="match status" value="1"/>
</dbReference>
<dbReference type="GO" id="GO:0097320">
    <property type="term" value="P:plasma membrane tubulation"/>
    <property type="evidence" value="ECO:0007669"/>
    <property type="project" value="TreeGrafter"/>
</dbReference>
<dbReference type="InterPro" id="IPR004148">
    <property type="entry name" value="BAR_dom"/>
</dbReference>
<name>A0A9P4UR70_9PEZI</name>
<dbReference type="Pfam" id="PF14604">
    <property type="entry name" value="SH3_9"/>
    <property type="match status" value="1"/>
</dbReference>
<evidence type="ECO:0008006" key="8">
    <source>
        <dbReference type="Google" id="ProtNLM"/>
    </source>
</evidence>
<keyword evidence="1 2" id="KW-0728">SH3 domain</keyword>
<dbReference type="GO" id="GO:1990528">
    <property type="term" value="C:Rvs161p-Rvs167p complex"/>
    <property type="evidence" value="ECO:0007669"/>
    <property type="project" value="TreeGrafter"/>
</dbReference>
<evidence type="ECO:0000256" key="2">
    <source>
        <dbReference type="PROSITE-ProRule" id="PRU00192"/>
    </source>
</evidence>
<sequence>MRWDVTLANHTLSTVLQLMKDLKLYRNQWEEILNNQFTFALALFELYKPVDPAQYPEQRHQPSETPQRIIQRSQILQKEYADLRNDLNTELDLINTRLIQPVEHAKVQIKPIHKTIKHRENMKLDYERYLSRAEHVRQKESRSVKDETALATHESNLAQARIDYETADEQVRATLPPISAAVLSMLPLIATSQVMVTTTLVGQTYTVLEAFCRRVGFPSPAPSDDMIIADWDRDFSGFRNEVESGLKVLASGKAVQQSMTLQEKSNSVTGFGIRDKIANKKIGNPMGGGNGSQRPMIASGRSSSQNLKALPAPSASDQASTYSASNYGGDDEEAPPVKPPRPGVGSGNGYGGSNYGGSNVGSPPPQINLNNKPQIPSQSKPRTPSVGSNTALVHRGSFNNQHQIPPQPIPSPASLRPSRATTPGGLYQGNNNNGYATGGGATPPSVYGTPLNSLSPHSSYPTSPGPGYGLTPTQSNQSYGGSDYFGANQRRPSQASLASSAASIAAGKKKPPPPPAPKPKRLGSQQEQFVIAVYDYDAQGAGDLGFREGDRIKVVKKTGSQDDWWEGEFRGMRGSFPANYVKKDGWS</sequence>
<feature type="domain" description="BAR" evidence="5">
    <location>
        <begin position="1"/>
        <end position="224"/>
    </location>
</feature>
<feature type="compositionally biased region" description="Gly residues" evidence="3">
    <location>
        <begin position="344"/>
        <end position="359"/>
    </location>
</feature>
<gene>
    <name evidence="6" type="ORF">K431DRAFT_284219</name>
</gene>
<organism evidence="6 7">
    <name type="scientific">Polychaeton citri CBS 116435</name>
    <dbReference type="NCBI Taxonomy" id="1314669"/>
    <lineage>
        <taxon>Eukaryota</taxon>
        <taxon>Fungi</taxon>
        <taxon>Dikarya</taxon>
        <taxon>Ascomycota</taxon>
        <taxon>Pezizomycotina</taxon>
        <taxon>Dothideomycetes</taxon>
        <taxon>Dothideomycetidae</taxon>
        <taxon>Capnodiales</taxon>
        <taxon>Capnodiaceae</taxon>
        <taxon>Polychaeton</taxon>
    </lineage>
</organism>
<dbReference type="Pfam" id="PF03114">
    <property type="entry name" value="BAR"/>
    <property type="match status" value="1"/>
</dbReference>
<dbReference type="Proteomes" id="UP000799441">
    <property type="component" value="Unassembled WGS sequence"/>
</dbReference>
<dbReference type="Gene3D" id="2.30.30.40">
    <property type="entry name" value="SH3 Domains"/>
    <property type="match status" value="1"/>
</dbReference>
<evidence type="ECO:0000313" key="6">
    <source>
        <dbReference type="EMBL" id="KAF2722266.1"/>
    </source>
</evidence>
<evidence type="ECO:0000259" key="4">
    <source>
        <dbReference type="PROSITE" id="PS50002"/>
    </source>
</evidence>
<dbReference type="PRINTS" id="PR00452">
    <property type="entry name" value="SH3DOMAIN"/>
</dbReference>
<dbReference type="GO" id="GO:0051666">
    <property type="term" value="P:actin cortical patch localization"/>
    <property type="evidence" value="ECO:0007669"/>
    <property type="project" value="InterPro"/>
</dbReference>
<dbReference type="PROSITE" id="PS51021">
    <property type="entry name" value="BAR"/>
    <property type="match status" value="1"/>
</dbReference>
<feature type="compositionally biased region" description="Polar residues" evidence="3">
    <location>
        <begin position="315"/>
        <end position="326"/>
    </location>
</feature>
<dbReference type="EMBL" id="MU003784">
    <property type="protein sequence ID" value="KAF2722266.1"/>
    <property type="molecule type" value="Genomic_DNA"/>
</dbReference>
<feature type="compositionally biased region" description="Polar residues" evidence="3">
    <location>
        <begin position="471"/>
        <end position="480"/>
    </location>
</feature>
<dbReference type="GO" id="GO:0006897">
    <property type="term" value="P:endocytosis"/>
    <property type="evidence" value="ECO:0007669"/>
    <property type="project" value="InterPro"/>
</dbReference>
<dbReference type="AlphaFoldDB" id="A0A9P4UR70"/>
<dbReference type="GO" id="GO:0030479">
    <property type="term" value="C:actin cortical patch"/>
    <property type="evidence" value="ECO:0007669"/>
    <property type="project" value="TreeGrafter"/>
</dbReference>
<dbReference type="SUPFAM" id="SSF50044">
    <property type="entry name" value="SH3-domain"/>
    <property type="match status" value="1"/>
</dbReference>
<dbReference type="PROSITE" id="PS50002">
    <property type="entry name" value="SH3"/>
    <property type="match status" value="1"/>
</dbReference>
<reference evidence="6" key="1">
    <citation type="journal article" date="2020" name="Stud. Mycol.">
        <title>101 Dothideomycetes genomes: a test case for predicting lifestyles and emergence of pathogens.</title>
        <authorList>
            <person name="Haridas S."/>
            <person name="Albert R."/>
            <person name="Binder M."/>
            <person name="Bloem J."/>
            <person name="Labutti K."/>
            <person name="Salamov A."/>
            <person name="Andreopoulos B."/>
            <person name="Baker S."/>
            <person name="Barry K."/>
            <person name="Bills G."/>
            <person name="Bluhm B."/>
            <person name="Cannon C."/>
            <person name="Castanera R."/>
            <person name="Culley D."/>
            <person name="Daum C."/>
            <person name="Ezra D."/>
            <person name="Gonzalez J."/>
            <person name="Henrissat B."/>
            <person name="Kuo A."/>
            <person name="Liang C."/>
            <person name="Lipzen A."/>
            <person name="Lutzoni F."/>
            <person name="Magnuson J."/>
            <person name="Mondo S."/>
            <person name="Nolan M."/>
            <person name="Ohm R."/>
            <person name="Pangilinan J."/>
            <person name="Park H.-J."/>
            <person name="Ramirez L."/>
            <person name="Alfaro M."/>
            <person name="Sun H."/>
            <person name="Tritt A."/>
            <person name="Yoshinaga Y."/>
            <person name="Zwiers L.-H."/>
            <person name="Turgeon B."/>
            <person name="Goodwin S."/>
            <person name="Spatafora J."/>
            <person name="Crous P."/>
            <person name="Grigoriev I."/>
        </authorList>
    </citation>
    <scope>NUCLEOTIDE SEQUENCE</scope>
    <source>
        <strain evidence="6">CBS 116435</strain>
    </source>
</reference>
<dbReference type="Gene3D" id="1.20.1270.60">
    <property type="entry name" value="Arfaptin homology (AH) domain/BAR domain"/>
    <property type="match status" value="1"/>
</dbReference>
<dbReference type="SUPFAM" id="SSF103657">
    <property type="entry name" value="BAR/IMD domain-like"/>
    <property type="match status" value="1"/>
</dbReference>
<evidence type="ECO:0000256" key="3">
    <source>
        <dbReference type="SAM" id="MobiDB-lite"/>
    </source>
</evidence>
<dbReference type="SMART" id="SM00326">
    <property type="entry name" value="SH3"/>
    <property type="match status" value="1"/>
</dbReference>
<feature type="compositionally biased region" description="Polar residues" evidence="3">
    <location>
        <begin position="450"/>
        <end position="462"/>
    </location>
</feature>
<accession>A0A9P4UR70</accession>
<feature type="domain" description="SH3" evidence="4">
    <location>
        <begin position="525"/>
        <end position="586"/>
    </location>
</feature>
<protein>
    <recommendedName>
        <fullName evidence="8">SH3 domain-containing protein</fullName>
    </recommendedName>
</protein>
<proteinExistence type="predicted"/>
<dbReference type="OrthoDB" id="10255128at2759"/>
<feature type="compositionally biased region" description="Polar residues" evidence="3">
    <location>
        <begin position="367"/>
        <end position="402"/>
    </location>
</feature>
<evidence type="ECO:0000256" key="1">
    <source>
        <dbReference type="ARBA" id="ARBA00022443"/>
    </source>
</evidence>
<dbReference type="InterPro" id="IPR036028">
    <property type="entry name" value="SH3-like_dom_sf"/>
</dbReference>
<dbReference type="PANTHER" id="PTHR47174">
    <property type="entry name" value="BRIDGING INTEGRATOR 3"/>
    <property type="match status" value="1"/>
</dbReference>
<dbReference type="GO" id="GO:0008289">
    <property type="term" value="F:lipid binding"/>
    <property type="evidence" value="ECO:0007669"/>
    <property type="project" value="TreeGrafter"/>
</dbReference>
<comment type="caution">
    <text evidence="6">The sequence shown here is derived from an EMBL/GenBank/DDBJ whole genome shotgun (WGS) entry which is preliminary data.</text>
</comment>
<dbReference type="InterPro" id="IPR001452">
    <property type="entry name" value="SH3_domain"/>
</dbReference>
<feature type="compositionally biased region" description="Low complexity" evidence="3">
    <location>
        <begin position="424"/>
        <end position="435"/>
    </location>
</feature>
<keyword evidence="7" id="KW-1185">Reference proteome</keyword>
<dbReference type="InterPro" id="IPR046982">
    <property type="entry name" value="BIN3/RVS161-like"/>
</dbReference>